<evidence type="ECO:0000313" key="2">
    <source>
        <dbReference type="Proteomes" id="UP001218638"/>
    </source>
</evidence>
<dbReference type="KEGG" id="slom:PXH66_09055"/>
<dbReference type="InterPro" id="IPR012341">
    <property type="entry name" value="6hp_glycosidase-like_sf"/>
</dbReference>
<accession>A0AAF0CS32</accession>
<protein>
    <recommendedName>
        <fullName evidence="3">Alpha-L-rhamnosidase six-hairpin glycosidase domain-containing protein</fullName>
    </recommendedName>
</protein>
<reference evidence="1" key="1">
    <citation type="submission" date="2023-03" db="EMBL/GenBank/DDBJ databases">
        <title>Lomoglobus Profundus gen. nov., sp. nov., a novel member of the phylum Verrucomicrobia, isolated from deep-marine sediment of South China Sea.</title>
        <authorList>
            <person name="Ahmad T."/>
            <person name="Ishaq S.E."/>
            <person name="Wang F."/>
        </authorList>
    </citation>
    <scope>NUCLEOTIDE SEQUENCE</scope>
    <source>
        <strain evidence="1">LMO-M01</strain>
    </source>
</reference>
<dbReference type="Gene3D" id="1.50.10.10">
    <property type="match status" value="1"/>
</dbReference>
<proteinExistence type="predicted"/>
<dbReference type="AlphaFoldDB" id="A0AAF0CS32"/>
<dbReference type="RefSeq" id="WP_330929712.1">
    <property type="nucleotide sequence ID" value="NZ_CP119075.1"/>
</dbReference>
<dbReference type="EMBL" id="CP119075">
    <property type="protein sequence ID" value="WED66997.1"/>
    <property type="molecule type" value="Genomic_DNA"/>
</dbReference>
<dbReference type="Proteomes" id="UP001218638">
    <property type="component" value="Chromosome"/>
</dbReference>
<dbReference type="InterPro" id="IPR008928">
    <property type="entry name" value="6-hairpin_glycosidase_sf"/>
</dbReference>
<sequence>MASEDLLQVMDLEPPMGDLSTGNRLDSARSVWTTRRSGEVGMPKKRIVHQRVVRLHGPARLQRIGLRPAPGFHKCGSRLDHDWITAFRVLARVEGRWTEVLSKSGLSRPRTTALRWFRLPGHVVDGVIIELRGCGIDGGWTGWNLATGALVLEGERLAPLGPRFERRLAVTAMTLDQMPRGITARVADGCVRFTTKNFGVGFRLDRPAFSFLGLGSEEPARVATNLLLTNPVKCDQGLQFHGVGEPPRMAPAVRCDQIGSVTVEGPKVTYEVQTGAQRYRMVWTVASAGLSLQVVREGERSEQAWHSAAWTMGFSNAVAASHAVGNVRTDGETGGMSVPVWINAPGFGTWLLTSDDEAAAVRCESRRHDGINLVELKVGERPGREGWHRLVAGRHEATFSLRPVRPPQPLRRGTPAVVRRALERTYYVAPTFRADIGSLSNSGVSMLCPICMDTWSAVLPRLDLRAGQEAGPTGDELMRISIERWLWDGPGYAAGILSRNGRFHAADDEYLMTGAAALRGIGDYLTQAATAGWYREYRQVIRTKIDQARARDLDGDGLIESRYRTGVSGTGQWSTCWADVMSFGWKCAWSNAILHGALRALATGVTRFGDDELGQELETWRKQLHAAYRPAFWNEATGWLAGWRCREDRLHDYAFLPVNGAAIQEGLLDVAEGRAVLRRLLAEAERVGMPDPALGLPLNLWPVPDEDRADILQGYPFGYYQNGGRTHSQSRRLVMALYTVGMQREGDQLLRQLCGGFATASTFGGNQSGVDWRAWDDAPCGYEGLLTDQFGLLEAILWRWAEPAQV</sequence>
<evidence type="ECO:0008006" key="3">
    <source>
        <dbReference type="Google" id="ProtNLM"/>
    </source>
</evidence>
<dbReference type="SUPFAM" id="SSF48208">
    <property type="entry name" value="Six-hairpin glycosidases"/>
    <property type="match status" value="1"/>
</dbReference>
<dbReference type="GO" id="GO:0005975">
    <property type="term" value="P:carbohydrate metabolic process"/>
    <property type="evidence" value="ECO:0007669"/>
    <property type="project" value="InterPro"/>
</dbReference>
<organism evidence="1 2">
    <name type="scientific">Synoicihabitans lomoniglobus</name>
    <dbReference type="NCBI Taxonomy" id="2909285"/>
    <lineage>
        <taxon>Bacteria</taxon>
        <taxon>Pseudomonadati</taxon>
        <taxon>Verrucomicrobiota</taxon>
        <taxon>Opitutia</taxon>
        <taxon>Opitutales</taxon>
        <taxon>Opitutaceae</taxon>
        <taxon>Synoicihabitans</taxon>
    </lineage>
</organism>
<name>A0AAF0CS32_9BACT</name>
<evidence type="ECO:0000313" key="1">
    <source>
        <dbReference type="EMBL" id="WED66997.1"/>
    </source>
</evidence>
<gene>
    <name evidence="1" type="ORF">PXH66_09055</name>
</gene>
<keyword evidence="2" id="KW-1185">Reference proteome</keyword>